<dbReference type="Gene3D" id="1.10.10.10">
    <property type="entry name" value="Winged helix-like DNA-binding domain superfamily/Winged helix DNA-binding domain"/>
    <property type="match status" value="1"/>
</dbReference>
<dbReference type="Proteomes" id="UP000651333">
    <property type="component" value="Unassembled WGS sequence"/>
</dbReference>
<dbReference type="InterPro" id="IPR038475">
    <property type="entry name" value="RecG_C_sf"/>
</dbReference>
<sequence length="120" mass="13970">MRNSIIANVFFRLGLIEQFGTGVRRINDSYRSSLVQPQFEIFDNSIKIILPVLKFITDDLSNDEKRVYQIIHEGADTTKQISQMSKFGRTKVLKILRQLEKQGYIRRMGEGRATKYILSK</sequence>
<evidence type="ECO:0000313" key="3">
    <source>
        <dbReference type="Proteomes" id="UP000651333"/>
    </source>
</evidence>
<name>A0A9Q5GBK4_LACHE</name>
<feature type="domain" description="Transcription regulator TrmB N-terminal" evidence="1">
    <location>
        <begin position="59"/>
        <end position="110"/>
    </location>
</feature>
<gene>
    <name evidence="2" type="ORF">IMAU30003_00191</name>
</gene>
<organism evidence="2 3">
    <name type="scientific">Lactobacillus helveticus</name>
    <name type="common">Lactobacillus suntoryeus</name>
    <dbReference type="NCBI Taxonomy" id="1587"/>
    <lineage>
        <taxon>Bacteria</taxon>
        <taxon>Bacillati</taxon>
        <taxon>Bacillota</taxon>
        <taxon>Bacilli</taxon>
        <taxon>Lactobacillales</taxon>
        <taxon>Lactobacillaceae</taxon>
        <taxon>Lactobacillus</taxon>
    </lineage>
</organism>
<evidence type="ECO:0000313" key="2">
    <source>
        <dbReference type="EMBL" id="NRO33962.1"/>
    </source>
</evidence>
<dbReference type="PANTHER" id="PTHR30595:SF6">
    <property type="entry name" value="SCHLAFEN ALBA-2 DOMAIN-CONTAINING PROTEIN"/>
    <property type="match status" value="1"/>
</dbReference>
<dbReference type="InterPro" id="IPR002831">
    <property type="entry name" value="Tscrpt_reg_TrmB_N"/>
</dbReference>
<dbReference type="PANTHER" id="PTHR30595">
    <property type="entry name" value="GLPR-RELATED TRANSCRIPTIONAL REPRESSOR"/>
    <property type="match status" value="1"/>
</dbReference>
<evidence type="ECO:0000259" key="1">
    <source>
        <dbReference type="Pfam" id="PF01978"/>
    </source>
</evidence>
<dbReference type="EMBL" id="WCHB01000003">
    <property type="protein sequence ID" value="NRO33962.1"/>
    <property type="molecule type" value="Genomic_DNA"/>
</dbReference>
<dbReference type="AlphaFoldDB" id="A0A9Q5GBK4"/>
<dbReference type="Pfam" id="PF01978">
    <property type="entry name" value="TrmB"/>
    <property type="match status" value="1"/>
</dbReference>
<dbReference type="SUPFAM" id="SSF46785">
    <property type="entry name" value="Winged helix' DNA-binding domain"/>
    <property type="match status" value="1"/>
</dbReference>
<dbReference type="Pfam" id="PF13749">
    <property type="entry name" value="HATPase_c_4"/>
    <property type="match status" value="1"/>
</dbReference>
<dbReference type="Gene3D" id="3.30.565.60">
    <property type="match status" value="1"/>
</dbReference>
<protein>
    <recommendedName>
        <fullName evidence="1">Transcription regulator TrmB N-terminal domain-containing protein</fullName>
    </recommendedName>
</protein>
<dbReference type="InterPro" id="IPR036390">
    <property type="entry name" value="WH_DNA-bd_sf"/>
</dbReference>
<comment type="caution">
    <text evidence="2">The sequence shown here is derived from an EMBL/GenBank/DDBJ whole genome shotgun (WGS) entry which is preliminary data.</text>
</comment>
<accession>A0A9Q5GBK4</accession>
<reference evidence="2" key="1">
    <citation type="submission" date="2019-09" db="EMBL/GenBank/DDBJ databases">
        <title>Comparative genomic analysis of Lactobacillus helveticus.</title>
        <authorList>
            <person name="Zhang H."/>
            <person name="Chen Y."/>
            <person name="Zhong Z."/>
        </authorList>
    </citation>
    <scope>NUCLEOTIDE SEQUENCE</scope>
    <source>
        <strain evidence="2">IMAU30003</strain>
    </source>
</reference>
<dbReference type="InterPro" id="IPR036388">
    <property type="entry name" value="WH-like_DNA-bd_sf"/>
</dbReference>
<proteinExistence type="predicted"/>